<dbReference type="GO" id="GO:0071004">
    <property type="term" value="C:U2-type prespliceosome"/>
    <property type="evidence" value="ECO:0007669"/>
    <property type="project" value="TreeGrafter"/>
</dbReference>
<evidence type="ECO:0000256" key="5">
    <source>
        <dbReference type="SAM" id="Phobius"/>
    </source>
</evidence>
<organism evidence="7 8">
    <name type="scientific">Stephania japonica</name>
    <dbReference type="NCBI Taxonomy" id="461633"/>
    <lineage>
        <taxon>Eukaryota</taxon>
        <taxon>Viridiplantae</taxon>
        <taxon>Streptophyta</taxon>
        <taxon>Embryophyta</taxon>
        <taxon>Tracheophyta</taxon>
        <taxon>Spermatophyta</taxon>
        <taxon>Magnoliopsida</taxon>
        <taxon>Ranunculales</taxon>
        <taxon>Menispermaceae</taxon>
        <taxon>Menispermoideae</taxon>
        <taxon>Cissampelideae</taxon>
        <taxon>Stephania</taxon>
    </lineage>
</organism>
<keyword evidence="5" id="KW-0472">Membrane</keyword>
<evidence type="ECO:0000313" key="8">
    <source>
        <dbReference type="Proteomes" id="UP001417504"/>
    </source>
</evidence>
<comment type="caution">
    <text evidence="7">The sequence shown here is derived from an EMBL/GenBank/DDBJ whole genome shotgun (WGS) entry which is preliminary data.</text>
</comment>
<evidence type="ECO:0000259" key="6">
    <source>
        <dbReference type="Pfam" id="PF16835"/>
    </source>
</evidence>
<dbReference type="GO" id="GO:0071013">
    <property type="term" value="C:catalytic step 2 spliceosome"/>
    <property type="evidence" value="ECO:0007669"/>
    <property type="project" value="TreeGrafter"/>
</dbReference>
<dbReference type="GO" id="GO:0008270">
    <property type="term" value="F:zinc ion binding"/>
    <property type="evidence" value="ECO:0007669"/>
    <property type="project" value="UniProtKB-KW"/>
</dbReference>
<accession>A0AAP0PKD4</accession>
<feature type="domain" description="SF3A2" evidence="6">
    <location>
        <begin position="22"/>
        <end position="64"/>
    </location>
</feature>
<feature type="transmembrane region" description="Helical" evidence="5">
    <location>
        <begin position="81"/>
        <end position="98"/>
    </location>
</feature>
<evidence type="ECO:0000256" key="3">
    <source>
        <dbReference type="ARBA" id="ARBA00022833"/>
    </source>
</evidence>
<keyword evidence="8" id="KW-1185">Reference proteome</keyword>
<dbReference type="Proteomes" id="UP001417504">
    <property type="component" value="Unassembled WGS sequence"/>
</dbReference>
<evidence type="ECO:0000256" key="1">
    <source>
        <dbReference type="ARBA" id="ARBA00022723"/>
    </source>
</evidence>
<gene>
    <name evidence="7" type="ORF">Sjap_005712</name>
</gene>
<sequence length="131" mass="14642">MAVMNKHQVGSDLNTVKTPVKIGRPGYCVTKQYDSYTKQRSLLFQIKYPEIEDLAKPRHRFIAAALAMALFASVVRPVEGFIAIAVTIIVFVALVVVIDRVSSSLLSSSWYISSTMGFHNLTWALMNQFES</sequence>
<keyword evidence="5" id="KW-0812">Transmembrane</keyword>
<dbReference type="AlphaFoldDB" id="A0AAP0PKD4"/>
<dbReference type="Pfam" id="PF16835">
    <property type="entry name" value="SF3A2"/>
    <property type="match status" value="1"/>
</dbReference>
<protein>
    <recommendedName>
        <fullName evidence="6">SF3A2 domain-containing protein</fullName>
    </recommendedName>
</protein>
<evidence type="ECO:0000313" key="7">
    <source>
        <dbReference type="EMBL" id="KAK9145809.1"/>
    </source>
</evidence>
<dbReference type="InterPro" id="IPR031781">
    <property type="entry name" value="SF3A2_dom"/>
</dbReference>
<reference evidence="7 8" key="1">
    <citation type="submission" date="2024-01" db="EMBL/GenBank/DDBJ databases">
        <title>Genome assemblies of Stephania.</title>
        <authorList>
            <person name="Yang L."/>
        </authorList>
    </citation>
    <scope>NUCLEOTIDE SEQUENCE [LARGE SCALE GENOMIC DNA]</scope>
    <source>
        <strain evidence="7">QJT</strain>
        <tissue evidence="7">Leaf</tissue>
    </source>
</reference>
<dbReference type="PANTHER" id="PTHR23205">
    <property type="entry name" value="SPLICING FACTOR 3A SUBUNIT 2"/>
    <property type="match status" value="1"/>
</dbReference>
<dbReference type="GO" id="GO:0005686">
    <property type="term" value="C:U2 snRNP"/>
    <property type="evidence" value="ECO:0007669"/>
    <property type="project" value="TreeGrafter"/>
</dbReference>
<keyword evidence="1" id="KW-0479">Metal-binding</keyword>
<keyword evidence="2" id="KW-0863">Zinc-finger</keyword>
<dbReference type="Gene3D" id="2.60.40.2690">
    <property type="match status" value="1"/>
</dbReference>
<name>A0AAP0PKD4_9MAGN</name>
<keyword evidence="3" id="KW-0862">Zinc</keyword>
<dbReference type="InterPro" id="IPR052092">
    <property type="entry name" value="SF3A2"/>
</dbReference>
<dbReference type="PANTHER" id="PTHR23205:SF0">
    <property type="entry name" value="SPLICING FACTOR 3A SUBUNIT 2"/>
    <property type="match status" value="1"/>
</dbReference>
<dbReference type="EMBL" id="JBBNAE010000002">
    <property type="protein sequence ID" value="KAK9145809.1"/>
    <property type="molecule type" value="Genomic_DNA"/>
</dbReference>
<evidence type="ECO:0000256" key="4">
    <source>
        <dbReference type="ARBA" id="ARBA00023242"/>
    </source>
</evidence>
<dbReference type="GO" id="GO:0000245">
    <property type="term" value="P:spliceosomal complex assembly"/>
    <property type="evidence" value="ECO:0007669"/>
    <property type="project" value="TreeGrafter"/>
</dbReference>
<proteinExistence type="predicted"/>
<keyword evidence="5" id="KW-1133">Transmembrane helix</keyword>
<keyword evidence="4" id="KW-0539">Nucleus</keyword>
<evidence type="ECO:0000256" key="2">
    <source>
        <dbReference type="ARBA" id="ARBA00022771"/>
    </source>
</evidence>